<evidence type="ECO:0000259" key="16">
    <source>
        <dbReference type="Pfam" id="PF01764"/>
    </source>
</evidence>
<evidence type="ECO:0000256" key="14">
    <source>
        <dbReference type="ARBA" id="ARBA00026104"/>
    </source>
</evidence>
<keyword evidence="4" id="KW-0597">Phosphoprotein</keyword>
<name>A0ABQ8SYB3_PERAM</name>
<evidence type="ECO:0000256" key="6">
    <source>
        <dbReference type="ARBA" id="ARBA00022723"/>
    </source>
</evidence>
<evidence type="ECO:0000256" key="3">
    <source>
        <dbReference type="ARBA" id="ARBA00022475"/>
    </source>
</evidence>
<protein>
    <recommendedName>
        <fullName evidence="14">sn-1-specific diacylglycerol lipase</fullName>
        <ecNumber evidence="14">3.1.1.116</ecNumber>
    </recommendedName>
</protein>
<keyword evidence="10 15" id="KW-1133">Transmembrane helix</keyword>
<feature type="transmembrane region" description="Helical" evidence="15">
    <location>
        <begin position="35"/>
        <end position="59"/>
    </location>
</feature>
<evidence type="ECO:0000256" key="8">
    <source>
        <dbReference type="ARBA" id="ARBA00022837"/>
    </source>
</evidence>
<dbReference type="PANTHER" id="PTHR45792">
    <property type="entry name" value="DIACYLGLYCEROL LIPASE HOMOLOG-RELATED"/>
    <property type="match status" value="1"/>
</dbReference>
<evidence type="ECO:0000313" key="18">
    <source>
        <dbReference type="Proteomes" id="UP001148838"/>
    </source>
</evidence>
<dbReference type="Proteomes" id="UP001148838">
    <property type="component" value="Unassembled WGS sequence"/>
</dbReference>
<evidence type="ECO:0000256" key="13">
    <source>
        <dbReference type="ARBA" id="ARBA00024531"/>
    </source>
</evidence>
<evidence type="ECO:0000256" key="4">
    <source>
        <dbReference type="ARBA" id="ARBA00022553"/>
    </source>
</evidence>
<evidence type="ECO:0000256" key="11">
    <source>
        <dbReference type="ARBA" id="ARBA00023098"/>
    </source>
</evidence>
<evidence type="ECO:0000256" key="1">
    <source>
        <dbReference type="ARBA" id="ARBA00001913"/>
    </source>
</evidence>
<keyword evidence="6" id="KW-0479">Metal-binding</keyword>
<dbReference type="EC" id="3.1.1.116" evidence="14"/>
<accession>A0ABQ8SYB3</accession>
<keyword evidence="11" id="KW-0443">Lipid metabolism</keyword>
<keyword evidence="12 15" id="KW-0472">Membrane</keyword>
<evidence type="ECO:0000256" key="7">
    <source>
        <dbReference type="ARBA" id="ARBA00022801"/>
    </source>
</evidence>
<dbReference type="InterPro" id="IPR052214">
    <property type="entry name" value="DAG_Lipase-Related"/>
</dbReference>
<feature type="transmembrane region" description="Helical" evidence="15">
    <location>
        <begin position="122"/>
        <end position="140"/>
    </location>
</feature>
<dbReference type="PANTHER" id="PTHR45792:SF2">
    <property type="entry name" value="DIACYLGLYCEROL LIPASE-BETA"/>
    <property type="match status" value="1"/>
</dbReference>
<evidence type="ECO:0000256" key="2">
    <source>
        <dbReference type="ARBA" id="ARBA00004651"/>
    </source>
</evidence>
<keyword evidence="9" id="KW-0442">Lipid degradation</keyword>
<comment type="subcellular location">
    <subcellularLocation>
        <location evidence="2">Cell membrane</location>
        <topology evidence="2">Multi-pass membrane protein</topology>
    </subcellularLocation>
</comment>
<gene>
    <name evidence="17" type="ORF">ANN_07333</name>
</gene>
<dbReference type="SUPFAM" id="SSF53474">
    <property type="entry name" value="alpha/beta-Hydrolases"/>
    <property type="match status" value="1"/>
</dbReference>
<feature type="domain" description="Fungal lipase-type" evidence="16">
    <location>
        <begin position="361"/>
        <end position="492"/>
    </location>
</feature>
<evidence type="ECO:0000313" key="17">
    <source>
        <dbReference type="EMBL" id="KAJ4439214.1"/>
    </source>
</evidence>
<evidence type="ECO:0000256" key="5">
    <source>
        <dbReference type="ARBA" id="ARBA00022692"/>
    </source>
</evidence>
<dbReference type="InterPro" id="IPR002921">
    <property type="entry name" value="Fungal_lipase-type"/>
</dbReference>
<dbReference type="CDD" id="cd00519">
    <property type="entry name" value="Lipase_3"/>
    <property type="match status" value="1"/>
</dbReference>
<sequence length="675" mass="76472">FAALLTHADCCRLVLLSLATASYLPSTWQCEHGGVFVRVYLIGVLAVLVCNLLLLLPIINRSAQGSIVDTQARRLVAPLLTIKILLLVPEVGWNVMGTMWVFCDYVRCDGEAFTTSVTEGLVLFNWVLLALALFGLAVVFDPLGSASFDEQEAPLETLRHRKLARLWLRRLQWTFCWMRRDKHGDDAFFHLANMRLSVADFFSSLFRSTDTVPSDYVAAFILLRVRQKRETRELRRLQLLEQQPKYTLDVRKVMADAPSWMTLELGHHFLKLAMAAYTWPFVMYRFPFSGLAKLSTNMTCCSCLRPKSTMIREDNCCLCNLAGVKYLSTVAEEDILFASFRNRIFEMPYYVMADHKTGNIVIVIRGSISMRDIFTDINAGAEKFEADGLPPNSMAHRGMAIGAQYIKTDLEDLGVLTKAFGLYPHYRLAITGHSLGAGVGVLLGCLLRSKYPELHVYALCPPAGVLSREAARYTEEFTFSLGVGDDFVMRLSVDSAEDMRTTLHHVLEATRLPKYRVMLNGFGYAIFGVPASDLETTWKNDSTNPSAPGLLPLLHKVPEPTVWSRFDCSRMRQLMFQEESVLARDVPARRFSRIRLFTPGRILHITHRKRSKAEKLSGGGGSKYAMRWAIAEEFMHLAMMPRMLLDHLPENVEKVLAAILQEQQELEYNHFHHLP</sequence>
<organism evidence="17 18">
    <name type="scientific">Periplaneta americana</name>
    <name type="common">American cockroach</name>
    <name type="synonym">Blatta americana</name>
    <dbReference type="NCBI Taxonomy" id="6978"/>
    <lineage>
        <taxon>Eukaryota</taxon>
        <taxon>Metazoa</taxon>
        <taxon>Ecdysozoa</taxon>
        <taxon>Arthropoda</taxon>
        <taxon>Hexapoda</taxon>
        <taxon>Insecta</taxon>
        <taxon>Pterygota</taxon>
        <taxon>Neoptera</taxon>
        <taxon>Polyneoptera</taxon>
        <taxon>Dictyoptera</taxon>
        <taxon>Blattodea</taxon>
        <taxon>Blattoidea</taxon>
        <taxon>Blattidae</taxon>
        <taxon>Blattinae</taxon>
        <taxon>Periplaneta</taxon>
    </lineage>
</organism>
<dbReference type="InterPro" id="IPR029058">
    <property type="entry name" value="AB_hydrolase_fold"/>
</dbReference>
<evidence type="ECO:0000256" key="15">
    <source>
        <dbReference type="SAM" id="Phobius"/>
    </source>
</evidence>
<keyword evidence="5 15" id="KW-0812">Transmembrane</keyword>
<dbReference type="Gene3D" id="3.40.50.1820">
    <property type="entry name" value="alpha/beta hydrolase"/>
    <property type="match status" value="1"/>
</dbReference>
<comment type="caution">
    <text evidence="17">The sequence shown here is derived from an EMBL/GenBank/DDBJ whole genome shotgun (WGS) entry which is preliminary data.</text>
</comment>
<dbReference type="EMBL" id="JAJSOF020000017">
    <property type="protein sequence ID" value="KAJ4439214.1"/>
    <property type="molecule type" value="Genomic_DNA"/>
</dbReference>
<keyword evidence="3" id="KW-1003">Cell membrane</keyword>
<keyword evidence="8" id="KW-0106">Calcium</keyword>
<evidence type="ECO:0000256" key="12">
    <source>
        <dbReference type="ARBA" id="ARBA00023136"/>
    </source>
</evidence>
<comment type="cofactor">
    <cofactor evidence="1">
        <name>Ca(2+)</name>
        <dbReference type="ChEBI" id="CHEBI:29108"/>
    </cofactor>
</comment>
<keyword evidence="7" id="KW-0378">Hydrolase</keyword>
<proteinExistence type="predicted"/>
<reference evidence="17 18" key="1">
    <citation type="journal article" date="2022" name="Allergy">
        <title>Genome assembly and annotation of Periplaneta americana reveal a comprehensive cockroach allergen profile.</title>
        <authorList>
            <person name="Wang L."/>
            <person name="Xiong Q."/>
            <person name="Saelim N."/>
            <person name="Wang L."/>
            <person name="Nong W."/>
            <person name="Wan A.T."/>
            <person name="Shi M."/>
            <person name="Liu X."/>
            <person name="Cao Q."/>
            <person name="Hui J.H.L."/>
            <person name="Sookrung N."/>
            <person name="Leung T.F."/>
            <person name="Tungtrongchitr A."/>
            <person name="Tsui S.K.W."/>
        </authorList>
    </citation>
    <scope>NUCLEOTIDE SEQUENCE [LARGE SCALE GENOMIC DNA]</scope>
    <source>
        <strain evidence="17">PWHHKU_190912</strain>
    </source>
</reference>
<keyword evidence="18" id="KW-1185">Reference proteome</keyword>
<comment type="catalytic activity">
    <reaction evidence="13">
        <text>a 1,2-diacyl-sn-glycerol + H2O = a 2-acylglycerol + a fatty acid + H(+)</text>
        <dbReference type="Rhea" id="RHEA:33275"/>
        <dbReference type="ChEBI" id="CHEBI:15377"/>
        <dbReference type="ChEBI" id="CHEBI:15378"/>
        <dbReference type="ChEBI" id="CHEBI:17389"/>
        <dbReference type="ChEBI" id="CHEBI:17815"/>
        <dbReference type="ChEBI" id="CHEBI:28868"/>
        <dbReference type="EC" id="3.1.1.116"/>
    </reaction>
    <physiologicalReaction direction="left-to-right" evidence="13">
        <dbReference type="Rhea" id="RHEA:33276"/>
    </physiologicalReaction>
</comment>
<dbReference type="Pfam" id="PF01764">
    <property type="entry name" value="Lipase_3"/>
    <property type="match status" value="1"/>
</dbReference>
<feature type="transmembrane region" description="Helical" evidence="15">
    <location>
        <begin position="80"/>
        <end position="102"/>
    </location>
</feature>
<evidence type="ECO:0000256" key="9">
    <source>
        <dbReference type="ARBA" id="ARBA00022963"/>
    </source>
</evidence>
<feature type="non-terminal residue" evidence="17">
    <location>
        <position position="1"/>
    </location>
</feature>
<evidence type="ECO:0000256" key="10">
    <source>
        <dbReference type="ARBA" id="ARBA00022989"/>
    </source>
</evidence>